<proteinExistence type="inferred from homology"/>
<organism evidence="10 11">
    <name type="scientific">Imperialibacter roseus</name>
    <dbReference type="NCBI Taxonomy" id="1324217"/>
    <lineage>
        <taxon>Bacteria</taxon>
        <taxon>Pseudomonadati</taxon>
        <taxon>Bacteroidota</taxon>
        <taxon>Cytophagia</taxon>
        <taxon>Cytophagales</taxon>
        <taxon>Flammeovirgaceae</taxon>
        <taxon>Imperialibacter</taxon>
    </lineage>
</organism>
<dbReference type="Proteomes" id="UP001302349">
    <property type="component" value="Chromosome"/>
</dbReference>
<keyword evidence="5 6" id="KW-0482">Metalloprotease</keyword>
<dbReference type="Pfam" id="PF01435">
    <property type="entry name" value="Peptidase_M48"/>
    <property type="match status" value="1"/>
</dbReference>
<dbReference type="InterPro" id="IPR032456">
    <property type="entry name" value="Peptidase_M48_N"/>
</dbReference>
<evidence type="ECO:0000313" key="10">
    <source>
        <dbReference type="EMBL" id="WOK04954.1"/>
    </source>
</evidence>
<keyword evidence="2" id="KW-0479">Metal-binding</keyword>
<evidence type="ECO:0000313" key="11">
    <source>
        <dbReference type="Proteomes" id="UP001302349"/>
    </source>
</evidence>
<keyword evidence="7" id="KW-0812">Transmembrane</keyword>
<dbReference type="InterPro" id="IPR001915">
    <property type="entry name" value="Peptidase_M48"/>
</dbReference>
<keyword evidence="11" id="KW-1185">Reference proteome</keyword>
<evidence type="ECO:0000256" key="6">
    <source>
        <dbReference type="RuleBase" id="RU003983"/>
    </source>
</evidence>
<accession>A0ABZ0IIT9</accession>
<feature type="domain" description="Peptidase M48" evidence="8">
    <location>
        <begin position="207"/>
        <end position="410"/>
    </location>
</feature>
<evidence type="ECO:0000259" key="9">
    <source>
        <dbReference type="Pfam" id="PF16491"/>
    </source>
</evidence>
<feature type="transmembrane region" description="Helical" evidence="7">
    <location>
        <begin position="286"/>
        <end position="309"/>
    </location>
</feature>
<dbReference type="Gene3D" id="3.30.2010.10">
    <property type="entry name" value="Metalloproteases ('zincins'), catalytic domain"/>
    <property type="match status" value="1"/>
</dbReference>
<evidence type="ECO:0000256" key="4">
    <source>
        <dbReference type="ARBA" id="ARBA00022833"/>
    </source>
</evidence>
<keyword evidence="7" id="KW-1133">Transmembrane helix</keyword>
<comment type="similarity">
    <text evidence="6">Belongs to the peptidase M48 family.</text>
</comment>
<dbReference type="PANTHER" id="PTHR10120">
    <property type="entry name" value="CAAX PRENYL PROTEASE 1"/>
    <property type="match status" value="1"/>
</dbReference>
<dbReference type="InterPro" id="IPR027057">
    <property type="entry name" value="CAXX_Prtase_1"/>
</dbReference>
<gene>
    <name evidence="10" type="ORF">RT717_17885</name>
</gene>
<name>A0ABZ0IIT9_9BACT</name>
<keyword evidence="3 6" id="KW-0378">Hydrolase</keyword>
<keyword evidence="4 6" id="KW-0862">Zinc</keyword>
<feature type="transmembrane region" description="Helical" evidence="7">
    <location>
        <begin position="98"/>
        <end position="127"/>
    </location>
</feature>
<reference evidence="10 11" key="1">
    <citation type="journal article" date="2023" name="Microbiol. Resour. Announc.">
        <title>Complete Genome Sequence of Imperialibacter roseus strain P4T.</title>
        <authorList>
            <person name="Tizabi D.R."/>
            <person name="Bachvaroff T."/>
            <person name="Hill R.T."/>
        </authorList>
    </citation>
    <scope>NUCLEOTIDE SEQUENCE [LARGE SCALE GENOMIC DNA]</scope>
    <source>
        <strain evidence="10 11">P4T</strain>
    </source>
</reference>
<protein>
    <submittedName>
        <fullName evidence="10">M48 family metallopeptidase</fullName>
    </submittedName>
</protein>
<feature type="transmembrane region" description="Helical" evidence="7">
    <location>
        <begin position="65"/>
        <end position="86"/>
    </location>
</feature>
<dbReference type="CDD" id="cd07343">
    <property type="entry name" value="M48A_Zmpste24p_like"/>
    <property type="match status" value="1"/>
</dbReference>
<dbReference type="EMBL" id="CP136051">
    <property type="protein sequence ID" value="WOK04954.1"/>
    <property type="molecule type" value="Genomic_DNA"/>
</dbReference>
<evidence type="ECO:0000256" key="1">
    <source>
        <dbReference type="ARBA" id="ARBA00022670"/>
    </source>
</evidence>
<evidence type="ECO:0000256" key="2">
    <source>
        <dbReference type="ARBA" id="ARBA00022723"/>
    </source>
</evidence>
<feature type="transmembrane region" description="Helical" evidence="7">
    <location>
        <begin position="148"/>
        <end position="170"/>
    </location>
</feature>
<feature type="transmembrane region" description="Helical" evidence="7">
    <location>
        <begin position="321"/>
        <end position="342"/>
    </location>
</feature>
<keyword evidence="7" id="KW-0472">Membrane</keyword>
<feature type="transmembrane region" description="Helical" evidence="7">
    <location>
        <begin position="6"/>
        <end position="27"/>
    </location>
</feature>
<evidence type="ECO:0000256" key="3">
    <source>
        <dbReference type="ARBA" id="ARBA00022801"/>
    </source>
</evidence>
<evidence type="ECO:0000259" key="8">
    <source>
        <dbReference type="Pfam" id="PF01435"/>
    </source>
</evidence>
<sequence>MEKQTILWILLGIIVLDFIVEEVLSYLNRKSSYRPLPSQFKDIYDEEKYQKSLAYQRDKEKFSSITTVISFVVTIALLLTGGFGMIDGWLRAYTGNEVTLALSFFAVLYFASDLLTLPFQLYNVFIIEEKYGFNKTTPKTFVLDKLKGYLLTIILGGLLVGILIVLILFLGKDFWIYFWGVMVVFMLLANLFYTSVIVPLFNKLTPLADGTLREAITKYSQGVNFPLTNIFVIDGSKRSSKANAYFSGLGKKKKIVLFDTLLEKHTEEELVAVLAHEVGHYKKKHIIGSLVLGVLQTGVMLYLLSLLIFNSQVSFAMGGDITAIHLNLLAFGILYSPVSRILGILMNVLSRKNEFEADAYAAETYEARPLATALKKLSVDSLSNLFPHPWYVFVHYSHPPMLKRLERLESR</sequence>
<feature type="transmembrane region" description="Helical" evidence="7">
    <location>
        <begin position="176"/>
        <end position="201"/>
    </location>
</feature>
<keyword evidence="1 6" id="KW-0645">Protease</keyword>
<dbReference type="Pfam" id="PF16491">
    <property type="entry name" value="Peptidase_M48_N"/>
    <property type="match status" value="1"/>
</dbReference>
<feature type="domain" description="CAAX prenyl protease 1 N-terminal" evidence="9">
    <location>
        <begin position="30"/>
        <end position="203"/>
    </location>
</feature>
<comment type="cofactor">
    <cofactor evidence="6">
        <name>Zn(2+)</name>
        <dbReference type="ChEBI" id="CHEBI:29105"/>
    </cofactor>
    <text evidence="6">Binds 1 zinc ion per subunit.</text>
</comment>
<evidence type="ECO:0000256" key="5">
    <source>
        <dbReference type="ARBA" id="ARBA00023049"/>
    </source>
</evidence>
<evidence type="ECO:0000256" key="7">
    <source>
        <dbReference type="SAM" id="Phobius"/>
    </source>
</evidence>
<dbReference type="RefSeq" id="WP_317487751.1">
    <property type="nucleotide sequence ID" value="NZ_CP136051.1"/>
</dbReference>